<evidence type="ECO:0000256" key="2">
    <source>
        <dbReference type="ARBA" id="ARBA00023125"/>
    </source>
</evidence>
<dbReference type="OrthoDB" id="9811097at2"/>
<dbReference type="PANTHER" id="PTHR30461:SF23">
    <property type="entry name" value="DNA RECOMBINASE-RELATED"/>
    <property type="match status" value="1"/>
</dbReference>
<keyword evidence="1" id="KW-0229">DNA integration</keyword>
<dbReference type="Proteomes" id="UP000198601">
    <property type="component" value="Unassembled WGS sequence"/>
</dbReference>
<dbReference type="GO" id="GO:0015074">
    <property type="term" value="P:DNA integration"/>
    <property type="evidence" value="ECO:0007669"/>
    <property type="project" value="UniProtKB-KW"/>
</dbReference>
<gene>
    <name evidence="7" type="ORF">SAMN04487970_10828</name>
</gene>
<dbReference type="PROSITE" id="PS51736">
    <property type="entry name" value="RECOMBINASES_3"/>
    <property type="match status" value="1"/>
</dbReference>
<dbReference type="CDD" id="cd00338">
    <property type="entry name" value="Ser_Recombinase"/>
    <property type="match status" value="1"/>
</dbReference>
<dbReference type="SMART" id="SM00857">
    <property type="entry name" value="Resolvase"/>
    <property type="match status" value="1"/>
</dbReference>
<reference evidence="8" key="1">
    <citation type="submission" date="2016-10" db="EMBL/GenBank/DDBJ databases">
        <authorList>
            <person name="Varghese N."/>
            <person name="Submissions S."/>
        </authorList>
    </citation>
    <scope>NUCLEOTIDE SEQUENCE [LARGE SCALE GENOMIC DNA]</scope>
    <source>
        <strain evidence="8">CGMCC 1.8946</strain>
    </source>
</reference>
<dbReference type="GO" id="GO:0003677">
    <property type="term" value="F:DNA binding"/>
    <property type="evidence" value="ECO:0007669"/>
    <property type="project" value="UniProtKB-KW"/>
</dbReference>
<dbReference type="InterPro" id="IPR006119">
    <property type="entry name" value="Resolv_N"/>
</dbReference>
<feature type="domain" description="Resolvase/invertase-type recombinase catalytic" evidence="6">
    <location>
        <begin position="12"/>
        <end position="143"/>
    </location>
</feature>
<evidence type="ECO:0000256" key="4">
    <source>
        <dbReference type="PIRSR" id="PIRSR606118-50"/>
    </source>
</evidence>
<dbReference type="InterPro" id="IPR036162">
    <property type="entry name" value="Resolvase-like_N_sf"/>
</dbReference>
<keyword evidence="2" id="KW-0238">DNA-binding</keyword>
<name>A0A1G4TZC1_9BACL</name>
<dbReference type="Pfam" id="PF00239">
    <property type="entry name" value="Resolvase"/>
    <property type="match status" value="1"/>
</dbReference>
<dbReference type="Gene3D" id="3.40.50.1390">
    <property type="entry name" value="Resolvase, N-terminal catalytic domain"/>
    <property type="match status" value="1"/>
</dbReference>
<keyword evidence="8" id="KW-1185">Reference proteome</keyword>
<dbReference type="InterPro" id="IPR006118">
    <property type="entry name" value="Recombinase_CS"/>
</dbReference>
<dbReference type="GO" id="GO:0000150">
    <property type="term" value="F:DNA strand exchange activity"/>
    <property type="evidence" value="ECO:0007669"/>
    <property type="project" value="InterPro"/>
</dbReference>
<evidence type="ECO:0000256" key="1">
    <source>
        <dbReference type="ARBA" id="ARBA00022908"/>
    </source>
</evidence>
<proteinExistence type="predicted"/>
<dbReference type="PANTHER" id="PTHR30461">
    <property type="entry name" value="DNA-INVERTASE FROM LAMBDOID PROPHAGE"/>
    <property type="match status" value="1"/>
</dbReference>
<dbReference type="STRING" id="624147.SAMN04487970_10828"/>
<keyword evidence="3" id="KW-0233">DNA recombination</keyword>
<feature type="active site" description="O-(5'-phospho-DNA)-serine intermediate" evidence="4 5">
    <location>
        <position position="20"/>
    </location>
</feature>
<dbReference type="InterPro" id="IPR050639">
    <property type="entry name" value="SSR_resolvase"/>
</dbReference>
<dbReference type="PROSITE" id="PS00397">
    <property type="entry name" value="RECOMBINASES_1"/>
    <property type="match status" value="1"/>
</dbReference>
<sequence length="143" mass="16157">MLNMLKKQVVMIIGLYIRVSTDKQAQEGYSLEGQAEEGIRVAKKMFGEDIQYELYIDEGLSAKSTYKRIALKRMMNDLKSGKLSAVITYKVSRLSRSLSDSLKLVEEINSAKVRFISIKEGEYGTPHANLQFNILASVTNEKN</sequence>
<dbReference type="EMBL" id="FMTT01000082">
    <property type="protein sequence ID" value="SCW86734.1"/>
    <property type="molecule type" value="Genomic_DNA"/>
</dbReference>
<accession>A0A1G4TZC1</accession>
<evidence type="ECO:0000259" key="6">
    <source>
        <dbReference type="PROSITE" id="PS51736"/>
    </source>
</evidence>
<evidence type="ECO:0000256" key="3">
    <source>
        <dbReference type="ARBA" id="ARBA00023172"/>
    </source>
</evidence>
<dbReference type="AlphaFoldDB" id="A0A1G4TZC1"/>
<evidence type="ECO:0000313" key="7">
    <source>
        <dbReference type="EMBL" id="SCW86734.1"/>
    </source>
</evidence>
<evidence type="ECO:0000313" key="8">
    <source>
        <dbReference type="Proteomes" id="UP000198601"/>
    </source>
</evidence>
<organism evidence="7 8">
    <name type="scientific">Paenibacillus tianmuensis</name>
    <dbReference type="NCBI Taxonomy" id="624147"/>
    <lineage>
        <taxon>Bacteria</taxon>
        <taxon>Bacillati</taxon>
        <taxon>Bacillota</taxon>
        <taxon>Bacilli</taxon>
        <taxon>Bacillales</taxon>
        <taxon>Paenibacillaceae</taxon>
        <taxon>Paenibacillus</taxon>
    </lineage>
</organism>
<dbReference type="RefSeq" id="WP_090677340.1">
    <property type="nucleotide sequence ID" value="NZ_FMTT01000082.1"/>
</dbReference>
<dbReference type="SUPFAM" id="SSF53041">
    <property type="entry name" value="Resolvase-like"/>
    <property type="match status" value="1"/>
</dbReference>
<protein>
    <submittedName>
        <fullName evidence="7">Resolvase, N terminal domain</fullName>
    </submittedName>
</protein>
<evidence type="ECO:0000256" key="5">
    <source>
        <dbReference type="PROSITE-ProRule" id="PRU10137"/>
    </source>
</evidence>